<dbReference type="EMBL" id="SKBN01000090">
    <property type="protein sequence ID" value="TGJ83561.1"/>
    <property type="molecule type" value="Genomic_DNA"/>
</dbReference>
<dbReference type="GO" id="GO:0034599">
    <property type="term" value="P:cellular response to oxidative stress"/>
    <property type="evidence" value="ECO:0007669"/>
    <property type="project" value="InterPro"/>
</dbReference>
<dbReference type="PANTHER" id="PTHR28020">
    <property type="entry name" value="YAP1-BINDING PROTEIN 1-RELATED"/>
    <property type="match status" value="1"/>
</dbReference>
<organism evidence="2 3">
    <name type="scientific">Xylaria hypoxylon</name>
    <dbReference type="NCBI Taxonomy" id="37992"/>
    <lineage>
        <taxon>Eukaryota</taxon>
        <taxon>Fungi</taxon>
        <taxon>Dikarya</taxon>
        <taxon>Ascomycota</taxon>
        <taxon>Pezizomycotina</taxon>
        <taxon>Sordariomycetes</taxon>
        <taxon>Xylariomycetidae</taxon>
        <taxon>Xylariales</taxon>
        <taxon>Xylariaceae</taxon>
        <taxon>Xylaria</taxon>
    </lineage>
</organism>
<reference evidence="2 3" key="1">
    <citation type="submission" date="2019-03" db="EMBL/GenBank/DDBJ databases">
        <title>Draft genome sequence of Xylaria hypoxylon DSM 108379, a ubiquitous saprotrophic-parasitic fungi on hardwood.</title>
        <authorList>
            <person name="Buettner E."/>
            <person name="Leonhardt S."/>
            <person name="Gebauer A.M."/>
            <person name="Liers C."/>
            <person name="Hofrichter M."/>
            <person name="Kellner H."/>
        </authorList>
    </citation>
    <scope>NUCLEOTIDE SEQUENCE [LARGE SCALE GENOMIC DNA]</scope>
    <source>
        <strain evidence="2 3">DSM 108379</strain>
    </source>
</reference>
<dbReference type="GO" id="GO:0005737">
    <property type="term" value="C:cytoplasm"/>
    <property type="evidence" value="ECO:0007669"/>
    <property type="project" value="TreeGrafter"/>
</dbReference>
<dbReference type="AlphaFoldDB" id="A0A4Z0YVZ2"/>
<dbReference type="Pfam" id="PF08568">
    <property type="entry name" value="Kinetochor_Ybp2"/>
    <property type="match status" value="1"/>
</dbReference>
<dbReference type="OrthoDB" id="5396786at2759"/>
<proteinExistence type="predicted"/>
<keyword evidence="3" id="KW-1185">Reference proteome</keyword>
<dbReference type="PANTHER" id="PTHR28020:SF1">
    <property type="entry name" value="YAP1-BINDING PROTEIN 1-RELATED"/>
    <property type="match status" value="1"/>
</dbReference>
<dbReference type="InterPro" id="IPR013877">
    <property type="entry name" value="YAP-bd/ALF4/Glomulin"/>
</dbReference>
<sequence length="597" mass="66588">MPELPESITAIREGAKEDRFTYLTILQYHANTPGILPTLNGVLQNADLTREIGWDLVQMLIAIDGCGECLETVARLGNPREVIIKVMETLAALARPFEEEGEGEGDKAEDNLHFGLKPSDLPDRLITLIGMLAILQRRIKTKHSSRFLGPSLVSVLEAYQPTPEVTTAVINLVRSLSGRIRPPLPTRTSSIDVANPDEYGDFSKNAPDPEAEQEDPKELSLNRRLLQSFTTCILRRYVNVHEMQWSRRLLEVYYPEKIIPGKVTATQAFREDEVLQKLDAVIGQLAALLRDLGIDDCSAAFVRSVVRQPSDADPLPDLETFDSIDDIHLSQGGTACLIAYWIFSTDAFDADNPDPEMHLFPEHLDMLQLFLGANPKAEIDQNPGIADALLAIGLGLHHRGLISATEETSYMVYHHCLTLIAVFHPDIQIRNVATRFAGHLLHSDPDDESRLDILQDLLENCQFAALKACAVQWLQEEIIAAQNGNISNAFSRPEVIEQLQYDVLPDVRSVLSLDSDGFLNYWGENQTFLLQVANFAYFLFNSRKNLVPAAMGAAVEQRFAEPLITAATKLEKVEGLDGHDRMLLDVLVDRLQSLNIR</sequence>
<comment type="caution">
    <text evidence="2">The sequence shown here is derived from an EMBL/GenBank/DDBJ whole genome shotgun (WGS) entry which is preliminary data.</text>
</comment>
<dbReference type="STRING" id="37992.A0A4Z0YVZ2"/>
<gene>
    <name evidence="2" type="ORF">E0Z10_g5213</name>
</gene>
<evidence type="ECO:0000256" key="1">
    <source>
        <dbReference type="SAM" id="MobiDB-lite"/>
    </source>
</evidence>
<name>A0A4Z0YVZ2_9PEZI</name>
<evidence type="ECO:0008006" key="4">
    <source>
        <dbReference type="Google" id="ProtNLM"/>
    </source>
</evidence>
<feature type="region of interest" description="Disordered" evidence="1">
    <location>
        <begin position="184"/>
        <end position="218"/>
    </location>
</feature>
<evidence type="ECO:0000313" key="2">
    <source>
        <dbReference type="EMBL" id="TGJ83561.1"/>
    </source>
</evidence>
<accession>A0A4Z0YVZ2</accession>
<protein>
    <recommendedName>
        <fullName evidence="4">DUF1760-domain-containing protein</fullName>
    </recommendedName>
</protein>
<evidence type="ECO:0000313" key="3">
    <source>
        <dbReference type="Proteomes" id="UP000297716"/>
    </source>
</evidence>
<dbReference type="Proteomes" id="UP000297716">
    <property type="component" value="Unassembled WGS sequence"/>
</dbReference>
<dbReference type="InterPro" id="IPR040347">
    <property type="entry name" value="YBP1/2"/>
</dbReference>